<dbReference type="Pfam" id="PF01627">
    <property type="entry name" value="Hpt"/>
    <property type="match status" value="1"/>
</dbReference>
<proteinExistence type="predicted"/>
<evidence type="ECO:0000313" key="3">
    <source>
        <dbReference type="EMBL" id="CBW26180.1"/>
    </source>
</evidence>
<dbReference type="InterPro" id="IPR036641">
    <property type="entry name" value="HPT_dom_sf"/>
</dbReference>
<reference evidence="4" key="1">
    <citation type="journal article" date="2013" name="ISME J.">
        <title>A small predatory core genome in the divergent marine Bacteriovorax marinus SJ and the terrestrial Bdellovibrio bacteriovorus.</title>
        <authorList>
            <person name="Crossman L.C."/>
            <person name="Chen H."/>
            <person name="Cerdeno-Tarraga A.M."/>
            <person name="Brooks K."/>
            <person name="Quail M.A."/>
            <person name="Pineiro S.A."/>
            <person name="Hobley L."/>
            <person name="Sockett R.E."/>
            <person name="Bentley S.D."/>
            <person name="Parkhill J."/>
            <person name="Williams H.N."/>
            <person name="Stine O.C."/>
        </authorList>
    </citation>
    <scope>NUCLEOTIDE SEQUENCE [LARGE SCALE GENOMIC DNA]</scope>
    <source>
        <strain evidence="4">ATCC BAA-682 / DSM 15412 / SJ</strain>
    </source>
</reference>
<name>E1WZJ4_HALMS</name>
<sequence>MESFTVEIDIDLEDIVPGFLENRRNDIVDLESFYEKREYLELERIGHKVSGSSGGYGFHQLGKIAKAIELVAQEKKDDELSKLIDDFKSYVENVQVSFVKVG</sequence>
<evidence type="ECO:0000256" key="1">
    <source>
        <dbReference type="PROSITE-ProRule" id="PRU00110"/>
    </source>
</evidence>
<dbReference type="GO" id="GO:0004672">
    <property type="term" value="F:protein kinase activity"/>
    <property type="evidence" value="ECO:0007669"/>
    <property type="project" value="UniProtKB-ARBA"/>
</dbReference>
<gene>
    <name evidence="3" type="ordered locus">BMS_1308</name>
</gene>
<dbReference type="RefSeq" id="WP_014243964.1">
    <property type="nucleotide sequence ID" value="NC_016620.1"/>
</dbReference>
<evidence type="ECO:0000259" key="2">
    <source>
        <dbReference type="PROSITE" id="PS50894"/>
    </source>
</evidence>
<dbReference type="Proteomes" id="UP000008963">
    <property type="component" value="Chromosome"/>
</dbReference>
<organism evidence="3 4">
    <name type="scientific">Halobacteriovorax marinus (strain ATCC BAA-682 / DSM 15412 / SJ)</name>
    <name type="common">Bacteriovorax marinus</name>
    <dbReference type="NCBI Taxonomy" id="862908"/>
    <lineage>
        <taxon>Bacteria</taxon>
        <taxon>Pseudomonadati</taxon>
        <taxon>Bdellovibrionota</taxon>
        <taxon>Bacteriovoracia</taxon>
        <taxon>Bacteriovoracales</taxon>
        <taxon>Halobacteriovoraceae</taxon>
        <taxon>Halobacteriovorax</taxon>
    </lineage>
</organism>
<dbReference type="EMBL" id="FQ312005">
    <property type="protein sequence ID" value="CBW26180.1"/>
    <property type="molecule type" value="Genomic_DNA"/>
</dbReference>
<dbReference type="OrthoDB" id="5295188at2"/>
<feature type="modified residue" description="Phosphohistidine" evidence="1">
    <location>
        <position position="47"/>
    </location>
</feature>
<dbReference type="HOGENOM" id="CLU_159152_1_0_7"/>
<keyword evidence="4" id="KW-1185">Reference proteome</keyword>
<dbReference type="SUPFAM" id="SSF47226">
    <property type="entry name" value="Histidine-containing phosphotransfer domain, HPT domain"/>
    <property type="match status" value="1"/>
</dbReference>
<dbReference type="STRING" id="862908.BMS_1308"/>
<dbReference type="KEGG" id="bmx:BMS_1308"/>
<dbReference type="InterPro" id="IPR008207">
    <property type="entry name" value="Sig_transdc_His_kin_Hpt_dom"/>
</dbReference>
<protein>
    <recommendedName>
        <fullName evidence="2">HPt domain-containing protein</fullName>
    </recommendedName>
</protein>
<accession>E1WZJ4</accession>
<evidence type="ECO:0000313" key="4">
    <source>
        <dbReference type="Proteomes" id="UP000008963"/>
    </source>
</evidence>
<dbReference type="PROSITE" id="PS50894">
    <property type="entry name" value="HPT"/>
    <property type="match status" value="1"/>
</dbReference>
<dbReference type="eggNOG" id="COG2198">
    <property type="taxonomic scope" value="Bacteria"/>
</dbReference>
<dbReference type="GO" id="GO:0000160">
    <property type="term" value="P:phosphorelay signal transduction system"/>
    <property type="evidence" value="ECO:0007669"/>
    <property type="project" value="InterPro"/>
</dbReference>
<feature type="domain" description="HPt" evidence="2">
    <location>
        <begin position="8"/>
        <end position="101"/>
    </location>
</feature>
<dbReference type="Gene3D" id="1.20.120.160">
    <property type="entry name" value="HPT domain"/>
    <property type="match status" value="1"/>
</dbReference>
<dbReference type="AlphaFoldDB" id="E1WZJ4"/>
<dbReference type="PATRIC" id="fig|862908.3.peg.1245"/>
<keyword evidence="1" id="KW-0597">Phosphoprotein</keyword>